<dbReference type="AlphaFoldDB" id="A0A7J0BV29"/>
<evidence type="ECO:0000313" key="2">
    <source>
        <dbReference type="EMBL" id="GFM37566.1"/>
    </source>
</evidence>
<organism evidence="2 3">
    <name type="scientific">Desulfovibrio psychrotolerans</name>
    <dbReference type="NCBI Taxonomy" id="415242"/>
    <lineage>
        <taxon>Bacteria</taxon>
        <taxon>Pseudomonadati</taxon>
        <taxon>Thermodesulfobacteriota</taxon>
        <taxon>Desulfovibrionia</taxon>
        <taxon>Desulfovibrionales</taxon>
        <taxon>Desulfovibrionaceae</taxon>
        <taxon>Desulfovibrio</taxon>
    </lineage>
</organism>
<protein>
    <submittedName>
        <fullName evidence="2">Pilus assembly protein PilZ</fullName>
    </submittedName>
</protein>
<reference evidence="2 3" key="1">
    <citation type="submission" date="2020-05" db="EMBL/GenBank/DDBJ databases">
        <title>Draft genome sequence of Desulfovibrio psychrotolerans JS1T.</title>
        <authorList>
            <person name="Ueno A."/>
            <person name="Tamazawa S."/>
            <person name="Tamamura S."/>
            <person name="Murakami T."/>
            <person name="Kiyama T."/>
            <person name="Inomata H."/>
            <person name="Amano Y."/>
            <person name="Miyakawa K."/>
            <person name="Tamaki H."/>
            <person name="Naganuma T."/>
            <person name="Kaneko K."/>
        </authorList>
    </citation>
    <scope>NUCLEOTIDE SEQUENCE [LARGE SCALE GENOMIC DNA]</scope>
    <source>
        <strain evidence="2 3">JS1</strain>
    </source>
</reference>
<accession>A0A7J0BV29</accession>
<feature type="domain" description="PilZ" evidence="1">
    <location>
        <begin position="35"/>
        <end position="109"/>
    </location>
</feature>
<evidence type="ECO:0000259" key="1">
    <source>
        <dbReference type="Pfam" id="PF07238"/>
    </source>
</evidence>
<name>A0A7J0BV29_9BACT</name>
<sequence length="126" mass="14094">MNSFEFSIGGEESARRAFRAQVPGLEVWVAEHDAAYSVKDVSATGLAVQTQGKPFKEGQSVHLDMMISKRLFISQLPCKVVRVLASGVVAFDFLELDRRQEARLDKLVLEVQKRSIAKKRTGLEED</sequence>
<gene>
    <name evidence="2" type="ORF">DSM19430T_22500</name>
</gene>
<dbReference type="Gene3D" id="2.40.10.220">
    <property type="entry name" value="predicted glycosyltransferase like domains"/>
    <property type="match status" value="1"/>
</dbReference>
<keyword evidence="3" id="KW-1185">Reference proteome</keyword>
<dbReference type="RefSeq" id="WP_174410148.1">
    <property type="nucleotide sequence ID" value="NZ_BLVP01000008.1"/>
</dbReference>
<dbReference type="InterPro" id="IPR009875">
    <property type="entry name" value="PilZ_domain"/>
</dbReference>
<proteinExistence type="predicted"/>
<dbReference type="Proteomes" id="UP000503820">
    <property type="component" value="Unassembled WGS sequence"/>
</dbReference>
<dbReference type="EMBL" id="BLVP01000008">
    <property type="protein sequence ID" value="GFM37566.1"/>
    <property type="molecule type" value="Genomic_DNA"/>
</dbReference>
<evidence type="ECO:0000313" key="3">
    <source>
        <dbReference type="Proteomes" id="UP000503820"/>
    </source>
</evidence>
<dbReference type="Pfam" id="PF07238">
    <property type="entry name" value="PilZ"/>
    <property type="match status" value="1"/>
</dbReference>
<comment type="caution">
    <text evidence="2">The sequence shown here is derived from an EMBL/GenBank/DDBJ whole genome shotgun (WGS) entry which is preliminary data.</text>
</comment>
<dbReference type="GO" id="GO:0035438">
    <property type="term" value="F:cyclic-di-GMP binding"/>
    <property type="evidence" value="ECO:0007669"/>
    <property type="project" value="InterPro"/>
</dbReference>